<name>A0A5N0T8W0_9GAMM</name>
<evidence type="ECO:0000256" key="1">
    <source>
        <dbReference type="SAM" id="Phobius"/>
    </source>
</evidence>
<keyword evidence="1" id="KW-1133">Transmembrane helix</keyword>
<comment type="caution">
    <text evidence="2">The sequence shown here is derived from an EMBL/GenBank/DDBJ whole genome shotgun (WGS) entry which is preliminary data.</text>
</comment>
<keyword evidence="3" id="KW-1185">Reference proteome</keyword>
<accession>A0A5N0T8W0</accession>
<proteinExistence type="predicted"/>
<evidence type="ECO:0000313" key="2">
    <source>
        <dbReference type="EMBL" id="KAA9131372.1"/>
    </source>
</evidence>
<dbReference type="RefSeq" id="WP_150864022.1">
    <property type="nucleotide sequence ID" value="NZ_VYXP01000005.1"/>
</dbReference>
<organism evidence="2 3">
    <name type="scientific">Marinihelvus fidelis</name>
    <dbReference type="NCBI Taxonomy" id="2613842"/>
    <lineage>
        <taxon>Bacteria</taxon>
        <taxon>Pseudomonadati</taxon>
        <taxon>Pseudomonadota</taxon>
        <taxon>Gammaproteobacteria</taxon>
        <taxon>Chromatiales</taxon>
        <taxon>Wenzhouxiangellaceae</taxon>
        <taxon>Marinihelvus</taxon>
    </lineage>
</organism>
<gene>
    <name evidence="2" type="ORF">F3N42_08605</name>
</gene>
<feature type="transmembrane region" description="Helical" evidence="1">
    <location>
        <begin position="16"/>
        <end position="36"/>
    </location>
</feature>
<sequence length="85" mass="9497">MFLNDDTDTAKLGDRLIAAVIAAFLGFWIGGFFGMLSMKITGSNYGLAWLSAAGFGLYGFLAPSRSTELWSRFWTEVLSYFSHRR</sequence>
<feature type="transmembrane region" description="Helical" evidence="1">
    <location>
        <begin position="43"/>
        <end position="61"/>
    </location>
</feature>
<dbReference type="EMBL" id="VYXP01000005">
    <property type="protein sequence ID" value="KAA9131372.1"/>
    <property type="molecule type" value="Genomic_DNA"/>
</dbReference>
<dbReference type="Proteomes" id="UP000325372">
    <property type="component" value="Unassembled WGS sequence"/>
</dbReference>
<dbReference type="AlphaFoldDB" id="A0A5N0T8W0"/>
<keyword evidence="1" id="KW-0472">Membrane</keyword>
<protein>
    <submittedName>
        <fullName evidence="2">Uncharacterized protein</fullName>
    </submittedName>
</protein>
<evidence type="ECO:0000313" key="3">
    <source>
        <dbReference type="Proteomes" id="UP000325372"/>
    </source>
</evidence>
<keyword evidence="1" id="KW-0812">Transmembrane</keyword>
<reference evidence="2 3" key="1">
    <citation type="submission" date="2019-09" db="EMBL/GenBank/DDBJ databases">
        <title>Wenzhouxiangella sp. Genome sequencing and assembly.</title>
        <authorList>
            <person name="Zhang R."/>
        </authorList>
    </citation>
    <scope>NUCLEOTIDE SEQUENCE [LARGE SCALE GENOMIC DNA]</scope>
    <source>
        <strain evidence="2 3">W260</strain>
    </source>
</reference>